<reference evidence="1 2" key="2">
    <citation type="journal article" date="2021" name="Genomics">
        <title>High-quality reference genome for Clonorchis sinensis.</title>
        <authorList>
            <person name="Young N.D."/>
            <person name="Stroehlein A.J."/>
            <person name="Kinkar L."/>
            <person name="Wang T."/>
            <person name="Sohn W.M."/>
            <person name="Chang B.C.H."/>
            <person name="Kaur P."/>
            <person name="Weisz D."/>
            <person name="Dudchenko O."/>
            <person name="Aiden E.L."/>
            <person name="Korhonen P.K."/>
            <person name="Gasser R.B."/>
        </authorList>
    </citation>
    <scope>NUCLEOTIDE SEQUENCE [LARGE SCALE GENOMIC DNA]</scope>
    <source>
        <strain evidence="1">Cs-k2</strain>
    </source>
</reference>
<protein>
    <submittedName>
        <fullName evidence="1">Uncharacterized protein</fullName>
    </submittedName>
</protein>
<keyword evidence="2" id="KW-1185">Reference proteome</keyword>
<reference evidence="1 2" key="1">
    <citation type="journal article" date="2018" name="Biotechnol. Adv.">
        <title>Improved genomic resources and new bioinformatic workflow for the carcinogenic parasite Clonorchis sinensis: Biotechnological implications.</title>
        <authorList>
            <person name="Wang D."/>
            <person name="Korhonen P.K."/>
            <person name="Gasser R.B."/>
            <person name="Young N.D."/>
        </authorList>
    </citation>
    <scope>NUCLEOTIDE SEQUENCE [LARGE SCALE GENOMIC DNA]</scope>
    <source>
        <strain evidence="1">Cs-k2</strain>
    </source>
</reference>
<dbReference type="InParanoid" id="A0A3R7CBI4"/>
<proteinExistence type="predicted"/>
<organism evidence="1 2">
    <name type="scientific">Clonorchis sinensis</name>
    <name type="common">Chinese liver fluke</name>
    <dbReference type="NCBI Taxonomy" id="79923"/>
    <lineage>
        <taxon>Eukaryota</taxon>
        <taxon>Metazoa</taxon>
        <taxon>Spiralia</taxon>
        <taxon>Lophotrochozoa</taxon>
        <taxon>Platyhelminthes</taxon>
        <taxon>Trematoda</taxon>
        <taxon>Digenea</taxon>
        <taxon>Opisthorchiida</taxon>
        <taxon>Opisthorchiata</taxon>
        <taxon>Opisthorchiidae</taxon>
        <taxon>Clonorchis</taxon>
    </lineage>
</organism>
<evidence type="ECO:0000313" key="1">
    <source>
        <dbReference type="EMBL" id="KAG5451459.1"/>
    </source>
</evidence>
<sequence>MPNGLLQSLEGNEWEVPQIPSVMVARWLKWLEREFTDRKVRGSNPTSASRLPLSRRGQPGSIPALMLPSGGLVARHRKGVTAEQYSDGCDPLLHQETGSG</sequence>
<name>A0A3R7CBI4_CLOSI</name>
<dbReference type="Proteomes" id="UP000286415">
    <property type="component" value="Unassembled WGS sequence"/>
</dbReference>
<gene>
    <name evidence="1" type="ORF">CSKR_107624</name>
</gene>
<dbReference type="EMBL" id="NIRI02000042">
    <property type="protein sequence ID" value="KAG5451459.1"/>
    <property type="molecule type" value="Genomic_DNA"/>
</dbReference>
<dbReference type="AlphaFoldDB" id="A0A3R7CBI4"/>
<accession>A0A3R7CBI4</accession>
<evidence type="ECO:0000313" key="2">
    <source>
        <dbReference type="Proteomes" id="UP000286415"/>
    </source>
</evidence>
<dbReference type="OrthoDB" id="6227366at2759"/>
<comment type="caution">
    <text evidence="1">The sequence shown here is derived from an EMBL/GenBank/DDBJ whole genome shotgun (WGS) entry which is preliminary data.</text>
</comment>